<evidence type="ECO:0000313" key="18">
    <source>
        <dbReference type="Proteomes" id="UP000706333"/>
    </source>
</evidence>
<dbReference type="GO" id="GO:0006099">
    <property type="term" value="P:tricarboxylic acid cycle"/>
    <property type="evidence" value="ECO:0007669"/>
    <property type="project" value="UniProtKB-KW"/>
</dbReference>
<evidence type="ECO:0000256" key="10">
    <source>
        <dbReference type="ARBA" id="ARBA00022692"/>
    </source>
</evidence>
<comment type="cofactor">
    <cofactor evidence="1">
        <name>heme</name>
        <dbReference type="ChEBI" id="CHEBI:30413"/>
    </cofactor>
</comment>
<name>A0A934TM97_9RHOB</name>
<evidence type="ECO:0000256" key="1">
    <source>
        <dbReference type="ARBA" id="ARBA00001971"/>
    </source>
</evidence>
<dbReference type="InterPro" id="IPR014312">
    <property type="entry name" value="Succ_DH_anchor"/>
</dbReference>
<evidence type="ECO:0000256" key="15">
    <source>
        <dbReference type="ARBA" id="ARBA00023136"/>
    </source>
</evidence>
<dbReference type="InterPro" id="IPR000701">
    <property type="entry name" value="SuccDH_FuR_B_TM-su"/>
</dbReference>
<keyword evidence="14" id="KW-0408">Iron</keyword>
<sequence length="126" mass="13425">MAYKTDYARVRGLGSAHEGVGHWWTQRLTSIALIVLTPLFVIPFGRALGNGHEALVATYSSWGHGFVAAAFLLVGAVHLMHGLQVVIEDYVPNHSLRTALLVANTLFGWTLGAAGVLGVATLLFSA</sequence>
<accession>A0A934TM97</accession>
<evidence type="ECO:0000256" key="2">
    <source>
        <dbReference type="ARBA" id="ARBA00004050"/>
    </source>
</evidence>
<proteinExistence type="predicted"/>
<evidence type="ECO:0000256" key="14">
    <source>
        <dbReference type="ARBA" id="ARBA00023004"/>
    </source>
</evidence>
<keyword evidence="12" id="KW-0249">Electron transport</keyword>
<evidence type="ECO:0000256" key="13">
    <source>
        <dbReference type="ARBA" id="ARBA00022989"/>
    </source>
</evidence>
<keyword evidence="7" id="KW-0813">Transport</keyword>
<feature type="transmembrane region" description="Helical" evidence="16">
    <location>
        <begin position="28"/>
        <end position="49"/>
    </location>
</feature>
<evidence type="ECO:0000256" key="7">
    <source>
        <dbReference type="ARBA" id="ARBA00022448"/>
    </source>
</evidence>
<evidence type="ECO:0000256" key="3">
    <source>
        <dbReference type="ARBA" id="ARBA00004141"/>
    </source>
</evidence>
<keyword evidence="9" id="KW-0349">Heme</keyword>
<feature type="transmembrane region" description="Helical" evidence="16">
    <location>
        <begin position="101"/>
        <end position="124"/>
    </location>
</feature>
<keyword evidence="15 16" id="KW-0472">Membrane</keyword>
<dbReference type="EMBL" id="NHSD01000292">
    <property type="protein sequence ID" value="MBK5928149.1"/>
    <property type="molecule type" value="Genomic_DNA"/>
</dbReference>
<dbReference type="CDD" id="cd03495">
    <property type="entry name" value="SQR_TypeC_SdhD_like"/>
    <property type="match status" value="1"/>
</dbReference>
<keyword evidence="18" id="KW-1185">Reference proteome</keyword>
<evidence type="ECO:0000256" key="6">
    <source>
        <dbReference type="ARBA" id="ARBA00019425"/>
    </source>
</evidence>
<dbReference type="NCBIfam" id="TIGR02968">
    <property type="entry name" value="succ_dehyd_anc"/>
    <property type="match status" value="1"/>
</dbReference>
<dbReference type="Proteomes" id="UP000706333">
    <property type="component" value="Unassembled WGS sequence"/>
</dbReference>
<reference evidence="17" key="1">
    <citation type="submission" date="2017-05" db="EMBL/GenBank/DDBJ databases">
        <authorList>
            <person name="Imhoff J.F."/>
            <person name="Rahn T."/>
            <person name="Kuenzel S."/>
            <person name="Neulinger S.C."/>
        </authorList>
    </citation>
    <scope>NUCLEOTIDE SEQUENCE</scope>
    <source>
        <strain evidence="17">LMG 28126</strain>
    </source>
</reference>
<dbReference type="AlphaFoldDB" id="A0A934TM97"/>
<evidence type="ECO:0000256" key="16">
    <source>
        <dbReference type="SAM" id="Phobius"/>
    </source>
</evidence>
<evidence type="ECO:0000256" key="9">
    <source>
        <dbReference type="ARBA" id="ARBA00022617"/>
    </source>
</evidence>
<dbReference type="Gene3D" id="1.20.1300.10">
    <property type="entry name" value="Fumarate reductase/succinate dehydrogenase, transmembrane subunit"/>
    <property type="match status" value="1"/>
</dbReference>
<dbReference type="InterPro" id="IPR034804">
    <property type="entry name" value="SQR/QFR_C/D"/>
</dbReference>
<comment type="subunit">
    <text evidence="5">Part of an enzyme complex containing four subunits: a flavoprotein, an iron-sulfur protein, plus two membrane-anchoring proteins, SdhC and SdhD.</text>
</comment>
<reference evidence="17" key="2">
    <citation type="journal article" date="2020" name="Microorganisms">
        <title>Osmotic Adaptation and Compatible Solute Biosynthesis of Phototrophic Bacteria as Revealed from Genome Analyses.</title>
        <authorList>
            <person name="Imhoff J.F."/>
            <person name="Rahn T."/>
            <person name="Kunzel S."/>
            <person name="Keller A."/>
            <person name="Neulinger S.C."/>
        </authorList>
    </citation>
    <scope>NUCLEOTIDE SEQUENCE</scope>
    <source>
        <strain evidence="17">LMG 28126</strain>
    </source>
</reference>
<feature type="transmembrane region" description="Helical" evidence="16">
    <location>
        <begin position="61"/>
        <end position="81"/>
    </location>
</feature>
<dbReference type="GO" id="GO:0046872">
    <property type="term" value="F:metal ion binding"/>
    <property type="evidence" value="ECO:0007669"/>
    <property type="project" value="UniProtKB-KW"/>
</dbReference>
<evidence type="ECO:0000256" key="5">
    <source>
        <dbReference type="ARBA" id="ARBA00011558"/>
    </source>
</evidence>
<evidence type="ECO:0000256" key="12">
    <source>
        <dbReference type="ARBA" id="ARBA00022982"/>
    </source>
</evidence>
<comment type="pathway">
    <text evidence="4">Carbohydrate metabolism; tricarboxylic acid cycle.</text>
</comment>
<keyword evidence="10 16" id="KW-0812">Transmembrane</keyword>
<gene>
    <name evidence="17" type="ORF">CCR87_12550</name>
</gene>
<dbReference type="GO" id="GO:0020037">
    <property type="term" value="F:heme binding"/>
    <property type="evidence" value="ECO:0007669"/>
    <property type="project" value="InterPro"/>
</dbReference>
<keyword evidence="11" id="KW-0479">Metal-binding</keyword>
<comment type="caution">
    <text evidence="17">The sequence shown here is derived from an EMBL/GenBank/DDBJ whole genome shotgun (WGS) entry which is preliminary data.</text>
</comment>
<keyword evidence="8" id="KW-0816">Tricarboxylic acid cycle</keyword>
<comment type="subcellular location">
    <subcellularLocation>
        <location evidence="3">Membrane</location>
        <topology evidence="3">Multi-pass membrane protein</topology>
    </subcellularLocation>
</comment>
<dbReference type="Pfam" id="PF01127">
    <property type="entry name" value="Sdh_cyt"/>
    <property type="match status" value="1"/>
</dbReference>
<protein>
    <recommendedName>
        <fullName evidence="6">Succinate dehydrogenase hydrophobic membrane anchor subunit</fullName>
    </recommendedName>
</protein>
<keyword evidence="13 16" id="KW-1133">Transmembrane helix</keyword>
<evidence type="ECO:0000256" key="4">
    <source>
        <dbReference type="ARBA" id="ARBA00005163"/>
    </source>
</evidence>
<dbReference type="SUPFAM" id="SSF81343">
    <property type="entry name" value="Fumarate reductase respiratory complex transmembrane subunits"/>
    <property type="match status" value="1"/>
</dbReference>
<organism evidence="17 18">
    <name type="scientific">Rhodobaculum claviforme</name>
    <dbReference type="NCBI Taxonomy" id="1549854"/>
    <lineage>
        <taxon>Bacteria</taxon>
        <taxon>Pseudomonadati</taxon>
        <taxon>Pseudomonadota</taxon>
        <taxon>Alphaproteobacteria</taxon>
        <taxon>Rhodobacterales</taxon>
        <taxon>Paracoccaceae</taxon>
        <taxon>Rhodobaculum</taxon>
    </lineage>
</organism>
<evidence type="ECO:0000313" key="17">
    <source>
        <dbReference type="EMBL" id="MBK5928149.1"/>
    </source>
</evidence>
<dbReference type="GO" id="GO:0016020">
    <property type="term" value="C:membrane"/>
    <property type="evidence" value="ECO:0007669"/>
    <property type="project" value="UniProtKB-SubCell"/>
</dbReference>
<evidence type="ECO:0000256" key="11">
    <source>
        <dbReference type="ARBA" id="ARBA00022723"/>
    </source>
</evidence>
<dbReference type="RefSeq" id="WP_201157901.1">
    <property type="nucleotide sequence ID" value="NZ_NHSD01000292.1"/>
</dbReference>
<comment type="function">
    <text evidence="2">Membrane-anchoring subunit of succinate dehydrogenase (SDH).</text>
</comment>
<evidence type="ECO:0000256" key="8">
    <source>
        <dbReference type="ARBA" id="ARBA00022532"/>
    </source>
</evidence>